<keyword evidence="1" id="KW-1133">Transmembrane helix</keyword>
<evidence type="ECO:0000313" key="3">
    <source>
        <dbReference type="EMBL" id="PNF29509.1"/>
    </source>
</evidence>
<proteinExistence type="predicted"/>
<dbReference type="InParanoid" id="A0A2J7QLP2"/>
<dbReference type="Pfam" id="PF09335">
    <property type="entry name" value="VTT_dom"/>
    <property type="match status" value="1"/>
</dbReference>
<accession>A0A2J7QLP2</accession>
<dbReference type="EMBL" id="NEVH01013243">
    <property type="protein sequence ID" value="PNF29509.1"/>
    <property type="molecule type" value="Genomic_DNA"/>
</dbReference>
<dbReference type="STRING" id="105785.A0A2J7QLP2"/>
<dbReference type="GO" id="GO:0005783">
    <property type="term" value="C:endoplasmic reticulum"/>
    <property type="evidence" value="ECO:0007669"/>
    <property type="project" value="TreeGrafter"/>
</dbReference>
<gene>
    <name evidence="3" type="ORF">B7P43_G04538</name>
</gene>
<feature type="domain" description="VTT" evidence="2">
    <location>
        <begin position="2"/>
        <end position="99"/>
    </location>
</feature>
<keyword evidence="1" id="KW-0812">Transmembrane</keyword>
<dbReference type="GO" id="GO:0051480">
    <property type="term" value="P:regulation of cytosolic calcium ion concentration"/>
    <property type="evidence" value="ECO:0007669"/>
    <property type="project" value="TreeGrafter"/>
</dbReference>
<evidence type="ECO:0000256" key="1">
    <source>
        <dbReference type="SAM" id="Phobius"/>
    </source>
</evidence>
<dbReference type="InterPro" id="IPR032816">
    <property type="entry name" value="VTT_dom"/>
</dbReference>
<keyword evidence="4" id="KW-1185">Reference proteome</keyword>
<keyword evidence="1" id="KW-0472">Membrane</keyword>
<feature type="transmembrane region" description="Helical" evidence="1">
    <location>
        <begin position="117"/>
        <end position="138"/>
    </location>
</feature>
<name>A0A2J7QLP2_9NEOP</name>
<reference evidence="3 4" key="1">
    <citation type="submission" date="2017-12" db="EMBL/GenBank/DDBJ databases">
        <title>Hemimetabolous genomes reveal molecular basis of termite eusociality.</title>
        <authorList>
            <person name="Harrison M.C."/>
            <person name="Jongepier E."/>
            <person name="Robertson H.M."/>
            <person name="Arning N."/>
            <person name="Bitard-Feildel T."/>
            <person name="Chao H."/>
            <person name="Childers C.P."/>
            <person name="Dinh H."/>
            <person name="Doddapaneni H."/>
            <person name="Dugan S."/>
            <person name="Gowin J."/>
            <person name="Greiner C."/>
            <person name="Han Y."/>
            <person name="Hu H."/>
            <person name="Hughes D.S.T."/>
            <person name="Huylmans A.-K."/>
            <person name="Kemena C."/>
            <person name="Kremer L.P.M."/>
            <person name="Lee S.L."/>
            <person name="Lopez-Ezquerra A."/>
            <person name="Mallet L."/>
            <person name="Monroy-Kuhn J.M."/>
            <person name="Moser A."/>
            <person name="Murali S.C."/>
            <person name="Muzny D.M."/>
            <person name="Otani S."/>
            <person name="Piulachs M.-D."/>
            <person name="Poelchau M."/>
            <person name="Qu J."/>
            <person name="Schaub F."/>
            <person name="Wada-Katsumata A."/>
            <person name="Worley K.C."/>
            <person name="Xie Q."/>
            <person name="Ylla G."/>
            <person name="Poulsen M."/>
            <person name="Gibbs R.A."/>
            <person name="Schal C."/>
            <person name="Richards S."/>
            <person name="Belles X."/>
            <person name="Korb J."/>
            <person name="Bornberg-Bauer E."/>
        </authorList>
    </citation>
    <scope>NUCLEOTIDE SEQUENCE [LARGE SCALE GENOMIC DNA]</scope>
    <source>
        <tissue evidence="3">Whole body</tissue>
    </source>
</reference>
<sequence>MTVVVAGNIGVAIAHYTMRTLSTKFPLKRLCNNDKIRAILMVVSGPRAFKVAMFARLTPIPFGLQNTVFAVSNINAKKYLIATVLGLFPAQIINVYLGSTLRSMEEVLSNKSTAATGLIIFIQVVIGVSLMIYVTAVARGELRKTLNQDVPSNYVLFNASDPLLEV</sequence>
<evidence type="ECO:0000259" key="2">
    <source>
        <dbReference type="Pfam" id="PF09335"/>
    </source>
</evidence>
<dbReference type="Proteomes" id="UP000235965">
    <property type="component" value="Unassembled WGS sequence"/>
</dbReference>
<dbReference type="InterPro" id="IPR053069">
    <property type="entry name" value="TVP38/TMEM64"/>
</dbReference>
<dbReference type="PANTHER" id="PTHR46593:SF1">
    <property type="entry name" value="TRANSMEMBRANE PROTEIN 64"/>
    <property type="match status" value="1"/>
</dbReference>
<feature type="transmembrane region" description="Helical" evidence="1">
    <location>
        <begin position="79"/>
        <end position="97"/>
    </location>
</feature>
<organism evidence="3 4">
    <name type="scientific">Cryptotermes secundus</name>
    <dbReference type="NCBI Taxonomy" id="105785"/>
    <lineage>
        <taxon>Eukaryota</taxon>
        <taxon>Metazoa</taxon>
        <taxon>Ecdysozoa</taxon>
        <taxon>Arthropoda</taxon>
        <taxon>Hexapoda</taxon>
        <taxon>Insecta</taxon>
        <taxon>Pterygota</taxon>
        <taxon>Neoptera</taxon>
        <taxon>Polyneoptera</taxon>
        <taxon>Dictyoptera</taxon>
        <taxon>Blattodea</taxon>
        <taxon>Blattoidea</taxon>
        <taxon>Termitoidae</taxon>
        <taxon>Kalotermitidae</taxon>
        <taxon>Cryptotermitinae</taxon>
        <taxon>Cryptotermes</taxon>
    </lineage>
</organism>
<protein>
    <recommendedName>
        <fullName evidence="2">VTT domain-containing protein</fullName>
    </recommendedName>
</protein>
<dbReference type="PANTHER" id="PTHR46593">
    <property type="entry name" value="TRANSMEMBRANE PROTEIN 64"/>
    <property type="match status" value="1"/>
</dbReference>
<dbReference type="OrthoDB" id="166803at2759"/>
<dbReference type="AlphaFoldDB" id="A0A2J7QLP2"/>
<evidence type="ECO:0000313" key="4">
    <source>
        <dbReference type="Proteomes" id="UP000235965"/>
    </source>
</evidence>
<comment type="caution">
    <text evidence="3">The sequence shown here is derived from an EMBL/GenBank/DDBJ whole genome shotgun (WGS) entry which is preliminary data.</text>
</comment>